<reference evidence="1 2" key="1">
    <citation type="journal article" date="1995" name="Virology">
        <title>Analysis of 45 kb of DNA located at the left end of the chlorella virus PBCV-1 genome.</title>
        <authorList>
            <person name="Lu Z."/>
            <person name="Li Y."/>
            <person name="Zhang Y."/>
            <person name="Kutish G.F."/>
            <person name="Rock D.L."/>
            <person name="Van Etten J.L."/>
        </authorList>
    </citation>
    <scope>NUCLEOTIDE SEQUENCE [LARGE SCALE GENOMIC DNA]</scope>
</reference>
<dbReference type="Proteomes" id="UP000000862">
    <property type="component" value="Segment"/>
</dbReference>
<evidence type="ECO:0000313" key="2">
    <source>
        <dbReference type="Proteomes" id="UP000000862"/>
    </source>
</evidence>
<reference evidence="1 2" key="5">
    <citation type="journal article" date="1997" name="Virology">
        <title>Analysis of 74 kb of DNA located at the right end of the 330-kb chlorella virus PBCV-1 genome.</title>
        <authorList>
            <person name="Li Y."/>
            <person name="Lu Z."/>
            <person name="Sun L."/>
            <person name="Ropp S."/>
            <person name="Kutish G.F."/>
            <person name="Rock D.L."/>
            <person name="Van Etten J.L."/>
        </authorList>
    </citation>
    <scope>NUCLEOTIDE SEQUENCE [LARGE SCALE GENOMIC DNA]</scope>
</reference>
<reference evidence="1 2" key="2">
    <citation type="journal article" date="1995" name="Virology">
        <title>Analysis of 43 kb of the Chlorella virus PBCV-1 330-kb genome: map positions 45 to 88.</title>
        <authorList>
            <person name="Li Y."/>
            <person name="Lu Z."/>
            <person name="Burbank D.E."/>
            <person name="Kutish G.F."/>
            <person name="Rock D.L."/>
            <person name="Van Etten J.L."/>
        </authorList>
    </citation>
    <scope>NUCLEOTIDE SEQUENCE [LARGE SCALE GENOMIC DNA]</scope>
</reference>
<reference evidence="1 2" key="6">
    <citation type="journal article" date="1999" name="Virology">
        <title>Chlorella virus PBCV-1 encodes a functional homospermidine synthase.</title>
        <authorList>
            <person name="Kaiser A."/>
            <person name="Vollmert M."/>
            <person name="Tholl D."/>
            <person name="Graves M.V."/>
            <person name="Gurnon J.R."/>
            <person name="Xing W."/>
            <person name="Lisec A.D."/>
            <person name="Nickerson K.W."/>
            <person name="Van Etten J.L."/>
        </authorList>
    </citation>
    <scope>NUCLEOTIDE SEQUENCE [LARGE SCALE GENOMIC DNA]</scope>
</reference>
<dbReference type="PIR" id="T17678">
    <property type="entry name" value="T17678"/>
</dbReference>
<reference evidence="1 2" key="7">
    <citation type="journal article" date="2000" name="Virology">
        <title>Characterization of a beta-1,3-glucanase encoded by chlorella virus PBCV-1.</title>
        <authorList>
            <person name="Sun L."/>
            <person name="Gurnon J.R."/>
            <person name="Adams B.J."/>
            <person name="Graves M.V."/>
            <person name="Van Etten J.L."/>
        </authorList>
    </citation>
    <scope>NUCLEOTIDE SEQUENCE [LARGE SCALE GENOMIC DNA]</scope>
</reference>
<dbReference type="GeneID" id="917880"/>
<reference evidence="1 2" key="3">
    <citation type="journal article" date="1996" name="Virology">
        <title>Analysis of 94 kb of the chlorella virus PBCV-1 330-kb genome: map positions 88 to 182.</title>
        <authorList>
            <person name="Lu Z."/>
            <person name="Li Y."/>
            <person name="Que Q."/>
            <person name="Kutish G.F."/>
            <person name="Rock D.L."/>
            <person name="Van Etten J.L."/>
        </authorList>
    </citation>
    <scope>NUCLEOTIDE SEQUENCE [LARGE SCALE GENOMIC DNA]</scope>
</reference>
<dbReference type="KEGG" id="vg:917880"/>
<dbReference type="RefSeq" id="NP_048535.1">
    <property type="nucleotide sequence ID" value="NC_000852.5"/>
</dbReference>
<dbReference type="OrthoDB" id="37407at10239"/>
<name>Q84508_PBCV1</name>
<protein>
    <submittedName>
        <fullName evidence="1">Uncharacterized protein</fullName>
    </submittedName>
</protein>
<evidence type="ECO:0000313" key="1">
    <source>
        <dbReference type="EMBL" id="AAC96556.1"/>
    </source>
</evidence>
<gene>
    <name evidence="1" type="primary">a188L</name>
</gene>
<proteinExistence type="predicted"/>
<keyword evidence="2" id="KW-1185">Reference proteome</keyword>
<reference evidence="1 2" key="8">
    <citation type="journal article" date="2010" name="J. Virol.">
        <title>Microarray analysis of Paramecium bursaria chlorella virus 1 transcription.</title>
        <authorList>
            <person name="Yanai-Balser G.M."/>
            <person name="Duncan G.A."/>
            <person name="Eudy J.D."/>
            <person name="Wang D."/>
            <person name="Li X."/>
            <person name="Agarkova I.V."/>
            <person name="Dunigan D.D."/>
            <person name="Van Etten J.L."/>
        </authorList>
    </citation>
    <scope>NUCLEOTIDE SEQUENCE [LARGE SCALE GENOMIC DNA]</scope>
</reference>
<organismHost>
    <name type="scientific">Chlorella</name>
    <dbReference type="NCBI Taxonomy" id="3071"/>
</organismHost>
<dbReference type="EMBL" id="JF411744">
    <property type="protein sequence ID" value="AAC96556.1"/>
    <property type="molecule type" value="Genomic_DNA"/>
</dbReference>
<organism evidence="1 2">
    <name type="scientific">Paramecium bursaria Chlorella virus 1</name>
    <name type="common">PBCV-1</name>
    <dbReference type="NCBI Taxonomy" id="10506"/>
    <lineage>
        <taxon>Viruses</taxon>
        <taxon>Varidnaviria</taxon>
        <taxon>Bamfordvirae</taxon>
        <taxon>Nucleocytoviricota</taxon>
        <taxon>Megaviricetes</taxon>
        <taxon>Algavirales</taxon>
        <taxon>Phycodnaviridae</taxon>
        <taxon>Chlorovirus</taxon>
        <taxon>Chlorovirus vanettense</taxon>
    </lineage>
</organism>
<accession>Q84508</accession>
<reference evidence="1 2" key="4">
    <citation type="journal article" date="1996" name="Virology">
        <title>Analysis of 76 kb of the chlorella virus PBCV-1 330-kb genome: map positions 182 to 258.</title>
        <authorList>
            <person name="Kutish G.F."/>
            <person name="Li Y."/>
            <person name="Lu Z."/>
            <person name="Furuta M."/>
            <person name="Rock D.L."/>
            <person name="Van Etten J.L."/>
        </authorList>
    </citation>
    <scope>NUCLEOTIDE SEQUENCE [LARGE SCALE GENOMIC DNA]</scope>
</reference>
<sequence>MNFSIGYSLSSTLRIRSRVSETAVGVSFLYKIVSKDSFRISLVIGEKSRLTSARPLTSTLPFSSGSSNLTAAYLFLL</sequence>